<dbReference type="EMBL" id="JAUOEK010000069">
    <property type="protein sequence ID" value="MDO5969316.1"/>
    <property type="molecule type" value="Genomic_DNA"/>
</dbReference>
<dbReference type="SUPFAM" id="SSF159713">
    <property type="entry name" value="Dhaf3308-like"/>
    <property type="match status" value="1"/>
</dbReference>
<dbReference type="Gene3D" id="3.40.50.11590">
    <property type="match status" value="1"/>
</dbReference>
<reference evidence="1" key="1">
    <citation type="submission" date="2023-07" db="EMBL/GenBank/DDBJ databases">
        <title>Two novel species in the genus Flavivirga.</title>
        <authorList>
            <person name="Kwon K."/>
        </authorList>
    </citation>
    <scope>NUCLEOTIDE SEQUENCE</scope>
    <source>
        <strain evidence="1">KCTC 52353</strain>
    </source>
</reference>
<name>A0ABT8W8A7_9FLAO</name>
<proteinExistence type="predicted"/>
<dbReference type="Proteomes" id="UP001176883">
    <property type="component" value="Unassembled WGS sequence"/>
</dbReference>
<evidence type="ECO:0008006" key="3">
    <source>
        <dbReference type="Google" id="ProtNLM"/>
    </source>
</evidence>
<comment type="caution">
    <text evidence="1">The sequence shown here is derived from an EMBL/GenBank/DDBJ whole genome shotgun (WGS) entry which is preliminary data.</text>
</comment>
<sequence length="270" mass="30569">MDNTIEEIKNWIKKKADSKSHRIKGIWGIKCLFQPSESERKFNYNIIIIQTNGQGACYYEGNELKKEILETLIGQNYDFSSSINRNVEIALLDSIADSFSISPVYQYILEDTNDKKSIERAKIILKEVDLIAKCLGGGNIKVCNIGVVMTLIRLLIENNYTVSASDKDPEILEKTLFNEVQIKGYDETLRLIKESDIAVVSGMVLSTNTLKNIRDTALKHNTKIVLFAETGSSFGSFYVENNYADVVVSEPFPFYTFNGKSKIKIFKNET</sequence>
<gene>
    <name evidence="1" type="ORF">Q4Q35_05810</name>
</gene>
<protein>
    <recommendedName>
        <fullName evidence="3">Heavy-metal chelation domain-containing protein</fullName>
    </recommendedName>
</protein>
<dbReference type="RefSeq" id="WP_303277005.1">
    <property type="nucleotide sequence ID" value="NZ_JAUOEK010000069.1"/>
</dbReference>
<evidence type="ECO:0000313" key="1">
    <source>
        <dbReference type="EMBL" id="MDO5969316.1"/>
    </source>
</evidence>
<evidence type="ECO:0000313" key="2">
    <source>
        <dbReference type="Proteomes" id="UP001176883"/>
    </source>
</evidence>
<accession>A0ABT8W8A7</accession>
<keyword evidence="2" id="KW-1185">Reference proteome</keyword>
<organism evidence="1 2">
    <name type="scientific">Flavivirga aquimarina</name>
    <dbReference type="NCBI Taxonomy" id="2027862"/>
    <lineage>
        <taxon>Bacteria</taxon>
        <taxon>Pseudomonadati</taxon>
        <taxon>Bacteroidota</taxon>
        <taxon>Flavobacteriia</taxon>
        <taxon>Flavobacteriales</taxon>
        <taxon>Flavobacteriaceae</taxon>
        <taxon>Flavivirga</taxon>
    </lineage>
</organism>